<reference evidence="6" key="1">
    <citation type="submission" date="2023-05" db="EMBL/GenBank/DDBJ databases">
        <title>[olsenella] sp. nov., isolated from a pig farm feces dump.</title>
        <authorList>
            <person name="Chang Y.-H."/>
        </authorList>
    </citation>
    <scope>NUCLEOTIDE SEQUENCE</scope>
    <source>
        <strain evidence="6">YH-ols2217</strain>
    </source>
</reference>
<protein>
    <submittedName>
        <fullName evidence="6">PIN domain-containing protein</fullName>
    </submittedName>
</protein>
<keyword evidence="7" id="KW-1185">Reference proteome</keyword>
<proteinExistence type="predicted"/>
<dbReference type="SUPFAM" id="SSF88723">
    <property type="entry name" value="PIN domain-like"/>
    <property type="match status" value="1"/>
</dbReference>
<keyword evidence="3" id="KW-0378">Hydrolase</keyword>
<gene>
    <name evidence="6" type="ORF">QJ043_06685</name>
</gene>
<evidence type="ECO:0000259" key="5">
    <source>
        <dbReference type="Pfam" id="PF13470"/>
    </source>
</evidence>
<sequence length="154" mass="17561">MAMNVVVDTNVALDYLMHRGTFFEPARQLVDYGYWGDYRLLMLVSQVTDLFYVMTTTPGPERASKRGAKEALASFFEEVSLRPLMPGDVQRALSDDWADFEDACLYEGAVRAGAKAIITRNKKDFAASNIPVYTCEEWFQHLKDDYGLEYAEFN</sequence>
<dbReference type="RefSeq" id="WP_283712880.1">
    <property type="nucleotide sequence ID" value="NZ_JASJEW010000002.1"/>
</dbReference>
<keyword evidence="2" id="KW-0479">Metal-binding</keyword>
<dbReference type="Proteomes" id="UP001431693">
    <property type="component" value="Unassembled WGS sequence"/>
</dbReference>
<name>A0ABT6ZL47_9ACTN</name>
<organism evidence="6 7">
    <name type="scientific">Kribbibacterium absianum</name>
    <dbReference type="NCBI Taxonomy" id="3044210"/>
    <lineage>
        <taxon>Bacteria</taxon>
        <taxon>Bacillati</taxon>
        <taxon>Actinomycetota</taxon>
        <taxon>Coriobacteriia</taxon>
        <taxon>Coriobacteriales</taxon>
        <taxon>Kribbibacteriaceae</taxon>
        <taxon>Kribbibacterium</taxon>
    </lineage>
</organism>
<evidence type="ECO:0000256" key="3">
    <source>
        <dbReference type="ARBA" id="ARBA00022801"/>
    </source>
</evidence>
<evidence type="ECO:0000313" key="6">
    <source>
        <dbReference type="EMBL" id="MDJ1129760.1"/>
    </source>
</evidence>
<feature type="domain" description="PIN" evidence="5">
    <location>
        <begin position="5"/>
        <end position="123"/>
    </location>
</feature>
<dbReference type="InterPro" id="IPR029060">
    <property type="entry name" value="PIN-like_dom_sf"/>
</dbReference>
<keyword evidence="1" id="KW-0540">Nuclease</keyword>
<keyword evidence="4" id="KW-0460">Magnesium</keyword>
<evidence type="ECO:0000313" key="7">
    <source>
        <dbReference type="Proteomes" id="UP001431693"/>
    </source>
</evidence>
<dbReference type="InterPro" id="IPR002716">
    <property type="entry name" value="PIN_dom"/>
</dbReference>
<evidence type="ECO:0000256" key="1">
    <source>
        <dbReference type="ARBA" id="ARBA00022722"/>
    </source>
</evidence>
<dbReference type="Pfam" id="PF13470">
    <property type="entry name" value="PIN_3"/>
    <property type="match status" value="1"/>
</dbReference>
<dbReference type="EMBL" id="JASJEX010000003">
    <property type="protein sequence ID" value="MDJ1129760.1"/>
    <property type="molecule type" value="Genomic_DNA"/>
</dbReference>
<accession>A0ABT6ZL47</accession>
<comment type="caution">
    <text evidence="6">The sequence shown here is derived from an EMBL/GenBank/DDBJ whole genome shotgun (WGS) entry which is preliminary data.</text>
</comment>
<evidence type="ECO:0000256" key="4">
    <source>
        <dbReference type="ARBA" id="ARBA00022842"/>
    </source>
</evidence>
<evidence type="ECO:0000256" key="2">
    <source>
        <dbReference type="ARBA" id="ARBA00022723"/>
    </source>
</evidence>